<proteinExistence type="predicted"/>
<dbReference type="EMBL" id="CP034206">
    <property type="protein sequence ID" value="QBZ59917.1"/>
    <property type="molecule type" value="Genomic_DNA"/>
</dbReference>
<gene>
    <name evidence="3" type="ORF">PoMZ_04885</name>
</gene>
<evidence type="ECO:0000313" key="4">
    <source>
        <dbReference type="Proteomes" id="UP000294847"/>
    </source>
</evidence>
<evidence type="ECO:0000313" key="3">
    <source>
        <dbReference type="EMBL" id="QBZ59917.1"/>
    </source>
</evidence>
<feature type="region of interest" description="Disordered" evidence="2">
    <location>
        <begin position="239"/>
        <end position="320"/>
    </location>
</feature>
<dbReference type="AlphaFoldDB" id="A0A4P7NAS1"/>
<keyword evidence="1" id="KW-0175">Coiled coil</keyword>
<protein>
    <submittedName>
        <fullName evidence="3">Uncharacterized protein</fullName>
    </submittedName>
</protein>
<name>A0A4P7NAS1_PYROR</name>
<reference evidence="3 4" key="1">
    <citation type="journal article" date="2019" name="Mol. Biol. Evol.">
        <title>Blast fungal genomes show frequent chromosomal changes, gene gains and losses, and effector gene turnover.</title>
        <authorList>
            <person name="Gomez Luciano L.B."/>
            <person name="Jason Tsai I."/>
            <person name="Chuma I."/>
            <person name="Tosa Y."/>
            <person name="Chen Y.H."/>
            <person name="Li J.Y."/>
            <person name="Li M.Y."/>
            <person name="Jade Lu M.Y."/>
            <person name="Nakayashiki H."/>
            <person name="Li W.H."/>
        </authorList>
    </citation>
    <scope>NUCLEOTIDE SEQUENCE [LARGE SCALE GENOMIC DNA]</scope>
    <source>
        <strain evidence="3">MZ5-1-6</strain>
    </source>
</reference>
<feature type="coiled-coil region" evidence="1">
    <location>
        <begin position="330"/>
        <end position="396"/>
    </location>
</feature>
<accession>A0A4P7NAS1</accession>
<dbReference type="Proteomes" id="UP000294847">
    <property type="component" value="Chromosome 3"/>
</dbReference>
<organism evidence="3 4">
    <name type="scientific">Pyricularia oryzae</name>
    <name type="common">Rice blast fungus</name>
    <name type="synonym">Magnaporthe oryzae</name>
    <dbReference type="NCBI Taxonomy" id="318829"/>
    <lineage>
        <taxon>Eukaryota</taxon>
        <taxon>Fungi</taxon>
        <taxon>Dikarya</taxon>
        <taxon>Ascomycota</taxon>
        <taxon>Pezizomycotina</taxon>
        <taxon>Sordariomycetes</taxon>
        <taxon>Sordariomycetidae</taxon>
        <taxon>Magnaporthales</taxon>
        <taxon>Pyriculariaceae</taxon>
        <taxon>Pyricularia</taxon>
    </lineage>
</organism>
<sequence>MNRIQESNALRFLLNEAKTEIIEPANFPPSKQLTKSIYRVVGKFFTTEAEYVQHGSSIRDIVAMVRRSTPGGWNMHPEYVALTKLTHDMRQWWQVDDKKKGGRVVRTASLAETDPAKVAAFPLPKSSELVQMRKSAIACLIITDYCDRPEVDDISSLRNCWLSGFAKPRPDREDFDKYPDSLAVWFLKACRFEEGERPSLTMGEAAAQTAPALAPNQAAAGAPAVSDADLLKQLFPAQISSGEDDGDSEDGDSDNDAAMGLDHPRPLGVGQRAAAKHASKRIRVQYSDLPQVEANRKRKARQTSLPAPAPGPASAPAVQPQPAVVGAVTVDQVERRLNDQDSKMEAQNTKLLAQISNQNSKLKDQDLKLKTQDQRIRSLELTLKDFENRTRGLELALRETKMDMKEEAGKILTEEIKRMRTEMMNQMRQDVLAEMRAELRALASAVRGDNVPDAE</sequence>
<feature type="compositionally biased region" description="Basic residues" evidence="2">
    <location>
        <begin position="274"/>
        <end position="283"/>
    </location>
</feature>
<feature type="compositionally biased region" description="Acidic residues" evidence="2">
    <location>
        <begin position="242"/>
        <end position="255"/>
    </location>
</feature>
<evidence type="ECO:0000256" key="1">
    <source>
        <dbReference type="SAM" id="Coils"/>
    </source>
</evidence>
<evidence type="ECO:0000256" key="2">
    <source>
        <dbReference type="SAM" id="MobiDB-lite"/>
    </source>
</evidence>